<evidence type="ECO:0000313" key="2">
    <source>
        <dbReference type="Proteomes" id="UP000886501"/>
    </source>
</evidence>
<proteinExistence type="predicted"/>
<name>A0ACB6Z2B8_THEGA</name>
<accession>A0ACB6Z2B8</accession>
<gene>
    <name evidence="1" type="ORF">BDM02DRAFT_3065111</name>
</gene>
<comment type="caution">
    <text evidence="1">The sequence shown here is derived from an EMBL/GenBank/DDBJ whole genome shotgun (WGS) entry which is preliminary data.</text>
</comment>
<reference evidence="1" key="2">
    <citation type="journal article" date="2020" name="Nat. Commun.">
        <title>Large-scale genome sequencing of mycorrhizal fungi provides insights into the early evolution of symbiotic traits.</title>
        <authorList>
            <person name="Miyauchi S."/>
            <person name="Kiss E."/>
            <person name="Kuo A."/>
            <person name="Drula E."/>
            <person name="Kohler A."/>
            <person name="Sanchez-Garcia M."/>
            <person name="Morin E."/>
            <person name="Andreopoulos B."/>
            <person name="Barry K.W."/>
            <person name="Bonito G."/>
            <person name="Buee M."/>
            <person name="Carver A."/>
            <person name="Chen C."/>
            <person name="Cichocki N."/>
            <person name="Clum A."/>
            <person name="Culley D."/>
            <person name="Crous P.W."/>
            <person name="Fauchery L."/>
            <person name="Girlanda M."/>
            <person name="Hayes R.D."/>
            <person name="Keri Z."/>
            <person name="LaButti K."/>
            <person name="Lipzen A."/>
            <person name="Lombard V."/>
            <person name="Magnuson J."/>
            <person name="Maillard F."/>
            <person name="Murat C."/>
            <person name="Nolan M."/>
            <person name="Ohm R.A."/>
            <person name="Pangilinan J."/>
            <person name="Pereira M.F."/>
            <person name="Perotto S."/>
            <person name="Peter M."/>
            <person name="Pfister S."/>
            <person name="Riley R."/>
            <person name="Sitrit Y."/>
            <person name="Stielow J.B."/>
            <person name="Szollosi G."/>
            <person name="Zifcakova L."/>
            <person name="Stursova M."/>
            <person name="Spatafora J.W."/>
            <person name="Tedersoo L."/>
            <person name="Vaario L.M."/>
            <person name="Yamada A."/>
            <person name="Yan M."/>
            <person name="Wang P."/>
            <person name="Xu J."/>
            <person name="Bruns T."/>
            <person name="Baldrian P."/>
            <person name="Vilgalys R."/>
            <person name="Dunand C."/>
            <person name="Henrissat B."/>
            <person name="Grigoriev I.V."/>
            <person name="Hibbett D."/>
            <person name="Nagy L.G."/>
            <person name="Martin F.M."/>
        </authorList>
    </citation>
    <scope>NUCLEOTIDE SEQUENCE</scope>
    <source>
        <strain evidence="1">P2</strain>
    </source>
</reference>
<organism evidence="1 2">
    <name type="scientific">Thelephora ganbajun</name>
    <name type="common">Ganba fungus</name>
    <dbReference type="NCBI Taxonomy" id="370292"/>
    <lineage>
        <taxon>Eukaryota</taxon>
        <taxon>Fungi</taxon>
        <taxon>Dikarya</taxon>
        <taxon>Basidiomycota</taxon>
        <taxon>Agaricomycotina</taxon>
        <taxon>Agaricomycetes</taxon>
        <taxon>Thelephorales</taxon>
        <taxon>Thelephoraceae</taxon>
        <taxon>Thelephora</taxon>
    </lineage>
</organism>
<evidence type="ECO:0000313" key="1">
    <source>
        <dbReference type="EMBL" id="KAF9643667.1"/>
    </source>
</evidence>
<dbReference type="EMBL" id="MU118196">
    <property type="protein sequence ID" value="KAF9643667.1"/>
    <property type="molecule type" value="Genomic_DNA"/>
</dbReference>
<feature type="non-terminal residue" evidence="1">
    <location>
        <position position="1"/>
    </location>
</feature>
<protein>
    <submittedName>
        <fullName evidence="1">Uncharacterized protein</fullName>
    </submittedName>
</protein>
<dbReference type="Proteomes" id="UP000886501">
    <property type="component" value="Unassembled WGS sequence"/>
</dbReference>
<feature type="non-terminal residue" evidence="1">
    <location>
        <position position="62"/>
    </location>
</feature>
<sequence>FPPEFLHASNPSSLPPGKLQLRPGRPFILLRNLCPAKGLCNGTRMVLVRMSRRVLQVKLIDG</sequence>
<reference evidence="1" key="1">
    <citation type="submission" date="2019-10" db="EMBL/GenBank/DDBJ databases">
        <authorList>
            <consortium name="DOE Joint Genome Institute"/>
            <person name="Kuo A."/>
            <person name="Miyauchi S."/>
            <person name="Kiss E."/>
            <person name="Drula E."/>
            <person name="Kohler A."/>
            <person name="Sanchez-Garcia M."/>
            <person name="Andreopoulos B."/>
            <person name="Barry K.W."/>
            <person name="Bonito G."/>
            <person name="Buee M."/>
            <person name="Carver A."/>
            <person name="Chen C."/>
            <person name="Cichocki N."/>
            <person name="Clum A."/>
            <person name="Culley D."/>
            <person name="Crous P.W."/>
            <person name="Fauchery L."/>
            <person name="Girlanda M."/>
            <person name="Hayes R."/>
            <person name="Keri Z."/>
            <person name="Labutti K."/>
            <person name="Lipzen A."/>
            <person name="Lombard V."/>
            <person name="Magnuson J."/>
            <person name="Maillard F."/>
            <person name="Morin E."/>
            <person name="Murat C."/>
            <person name="Nolan M."/>
            <person name="Ohm R."/>
            <person name="Pangilinan J."/>
            <person name="Pereira M."/>
            <person name="Perotto S."/>
            <person name="Peter M."/>
            <person name="Riley R."/>
            <person name="Sitrit Y."/>
            <person name="Stielow B."/>
            <person name="Szollosi G."/>
            <person name="Zifcakova L."/>
            <person name="Stursova M."/>
            <person name="Spatafora J.W."/>
            <person name="Tedersoo L."/>
            <person name="Vaario L.-M."/>
            <person name="Yamada A."/>
            <person name="Yan M."/>
            <person name="Wang P."/>
            <person name="Xu J."/>
            <person name="Bruns T."/>
            <person name="Baldrian P."/>
            <person name="Vilgalys R."/>
            <person name="Henrissat B."/>
            <person name="Grigoriev I.V."/>
            <person name="Hibbett D."/>
            <person name="Nagy L.G."/>
            <person name="Martin F.M."/>
        </authorList>
    </citation>
    <scope>NUCLEOTIDE SEQUENCE</scope>
    <source>
        <strain evidence="1">P2</strain>
    </source>
</reference>
<keyword evidence="2" id="KW-1185">Reference proteome</keyword>